<evidence type="ECO:0000313" key="3">
    <source>
        <dbReference type="Proteomes" id="UP000001351"/>
    </source>
</evidence>
<evidence type="ECO:0000256" key="1">
    <source>
        <dbReference type="SAM" id="MobiDB-lite"/>
    </source>
</evidence>
<gene>
    <name evidence="2" type="ordered locus">STAUR_4772</name>
</gene>
<dbReference type="Pfam" id="PF14412">
    <property type="entry name" value="AHH"/>
    <property type="match status" value="1"/>
</dbReference>
<feature type="region of interest" description="Disordered" evidence="1">
    <location>
        <begin position="1"/>
        <end position="22"/>
    </location>
</feature>
<dbReference type="STRING" id="378806.STAUR_4772"/>
<sequence>MSLNDPANKVRVQGHQGPHPQEYRERIYNRLDEATKGCSSIEQCRKALTAELERLAKQISTEGTSLNKLVTREQ</sequence>
<name>E3FCQ3_STIAD</name>
<keyword evidence="3" id="KW-1185">Reference proteome</keyword>
<dbReference type="OrthoDB" id="5525132at2"/>
<dbReference type="Proteomes" id="UP000001351">
    <property type="component" value="Chromosome"/>
</dbReference>
<dbReference type="eggNOG" id="COG4223">
    <property type="taxonomic scope" value="Bacteria"/>
</dbReference>
<dbReference type="EMBL" id="CP002271">
    <property type="protein sequence ID" value="ADO72551.1"/>
    <property type="molecule type" value="Genomic_DNA"/>
</dbReference>
<dbReference type="InterPro" id="IPR032871">
    <property type="entry name" value="AHH_dom_containing"/>
</dbReference>
<accession>E3FCQ3</accession>
<organism evidence="2 3">
    <name type="scientific">Stigmatella aurantiaca (strain DW4/3-1)</name>
    <dbReference type="NCBI Taxonomy" id="378806"/>
    <lineage>
        <taxon>Bacteria</taxon>
        <taxon>Pseudomonadati</taxon>
        <taxon>Myxococcota</taxon>
        <taxon>Myxococcia</taxon>
        <taxon>Myxococcales</taxon>
        <taxon>Cystobacterineae</taxon>
        <taxon>Archangiaceae</taxon>
        <taxon>Stigmatella</taxon>
    </lineage>
</organism>
<reference evidence="2 3" key="1">
    <citation type="journal article" date="2011" name="Mol. Biol. Evol.">
        <title>Comparative genomic analysis of fruiting body formation in Myxococcales.</title>
        <authorList>
            <person name="Huntley S."/>
            <person name="Hamann N."/>
            <person name="Wegener-Feldbrugge S."/>
            <person name="Treuner-Lange A."/>
            <person name="Kube M."/>
            <person name="Reinhardt R."/>
            <person name="Klages S."/>
            <person name="Muller R."/>
            <person name="Ronning C.M."/>
            <person name="Nierman W.C."/>
            <person name="Sogaard-Andersen L."/>
        </authorList>
    </citation>
    <scope>NUCLEOTIDE SEQUENCE [LARGE SCALE GENOMIC DNA]</scope>
    <source>
        <strain evidence="2 3">DW4/3-1</strain>
    </source>
</reference>
<dbReference type="AlphaFoldDB" id="E3FCQ3"/>
<protein>
    <submittedName>
        <fullName evidence="2">Conserved uncharacterized protein</fullName>
    </submittedName>
</protein>
<dbReference type="HOGENOM" id="CLU_2684041_0_0_7"/>
<evidence type="ECO:0000313" key="2">
    <source>
        <dbReference type="EMBL" id="ADO72551.1"/>
    </source>
</evidence>
<dbReference type="KEGG" id="sur:STAUR_4772"/>
<proteinExistence type="predicted"/>